<proteinExistence type="predicted"/>
<gene>
    <name evidence="1" type="ORF">LCGC14_1002820</name>
</gene>
<organism evidence="1">
    <name type="scientific">marine sediment metagenome</name>
    <dbReference type="NCBI Taxonomy" id="412755"/>
    <lineage>
        <taxon>unclassified sequences</taxon>
        <taxon>metagenomes</taxon>
        <taxon>ecological metagenomes</taxon>
    </lineage>
</organism>
<dbReference type="Pfam" id="PF02635">
    <property type="entry name" value="DsrE"/>
    <property type="match status" value="1"/>
</dbReference>
<comment type="caution">
    <text evidence="1">The sequence shown here is derived from an EMBL/GenBank/DDBJ whole genome shotgun (WGS) entry which is preliminary data.</text>
</comment>
<dbReference type="AlphaFoldDB" id="A0A0F9R8Q4"/>
<dbReference type="SUPFAM" id="SSF75169">
    <property type="entry name" value="DsrEFH-like"/>
    <property type="match status" value="1"/>
</dbReference>
<name>A0A0F9R8Q4_9ZZZZ</name>
<dbReference type="EMBL" id="LAZR01003885">
    <property type="protein sequence ID" value="KKN13788.1"/>
    <property type="molecule type" value="Genomic_DNA"/>
</dbReference>
<evidence type="ECO:0000313" key="1">
    <source>
        <dbReference type="EMBL" id="KKN13788.1"/>
    </source>
</evidence>
<dbReference type="Gene3D" id="3.40.1260.10">
    <property type="entry name" value="DsrEFH-like"/>
    <property type="match status" value="1"/>
</dbReference>
<accession>A0A0F9R8Q4</accession>
<reference evidence="1" key="1">
    <citation type="journal article" date="2015" name="Nature">
        <title>Complex archaea that bridge the gap between prokaryotes and eukaryotes.</title>
        <authorList>
            <person name="Spang A."/>
            <person name="Saw J.H."/>
            <person name="Jorgensen S.L."/>
            <person name="Zaremba-Niedzwiedzka K."/>
            <person name="Martijn J."/>
            <person name="Lind A.E."/>
            <person name="van Eijk R."/>
            <person name="Schleper C."/>
            <person name="Guy L."/>
            <person name="Ettema T.J."/>
        </authorList>
    </citation>
    <scope>NUCLEOTIDE SEQUENCE</scope>
</reference>
<dbReference type="InterPro" id="IPR003787">
    <property type="entry name" value="Sulphur_relay_DsrE/F-like"/>
</dbReference>
<protein>
    <submittedName>
        <fullName evidence="1">Uncharacterized protein</fullName>
    </submittedName>
</protein>
<sequence length="122" mass="13603">MVNSIVIICEDSPFGKNSAVESIRMGTGLLAVGDIDDCKVVFMKDAIYFLSKKLDPEVLHVKPFTNIMRLIELSGLEIFVHDEALEVAGMVESDLIPIDNIQVVNTKKISQLILEADMNFKY</sequence>
<dbReference type="InterPro" id="IPR027396">
    <property type="entry name" value="DsrEFH-like"/>
</dbReference>